<dbReference type="Pfam" id="PF01344">
    <property type="entry name" value="Kelch_1"/>
    <property type="match status" value="1"/>
</dbReference>
<keyword evidence="6" id="KW-1185">Reference proteome</keyword>
<reference evidence="5 6" key="1">
    <citation type="submission" date="2018-11" db="EMBL/GenBank/DDBJ databases">
        <title>Rufibacter latericius sp. nov., isolated from water in Baiyang Lake.</title>
        <authorList>
            <person name="Yang Y."/>
        </authorList>
    </citation>
    <scope>NUCLEOTIDE SEQUENCE [LARGE SCALE GENOMIC DNA]</scope>
    <source>
        <strain evidence="5 6">R-22-1c-1</strain>
    </source>
</reference>
<proteinExistence type="predicted"/>
<dbReference type="PANTHER" id="PTHR46344">
    <property type="entry name" value="OS02G0202900 PROTEIN"/>
    <property type="match status" value="1"/>
</dbReference>
<dbReference type="Gene3D" id="2.60.40.10">
    <property type="entry name" value="Immunoglobulins"/>
    <property type="match status" value="1"/>
</dbReference>
<dbReference type="InterPro" id="IPR035986">
    <property type="entry name" value="PKD_dom_sf"/>
</dbReference>
<dbReference type="InterPro" id="IPR006652">
    <property type="entry name" value="Kelch_1"/>
</dbReference>
<organism evidence="5 6">
    <name type="scientific">Rufibacter latericius</name>
    <dbReference type="NCBI Taxonomy" id="2487040"/>
    <lineage>
        <taxon>Bacteria</taxon>
        <taxon>Pseudomonadati</taxon>
        <taxon>Bacteroidota</taxon>
        <taxon>Cytophagia</taxon>
        <taxon>Cytophagales</taxon>
        <taxon>Hymenobacteraceae</taxon>
        <taxon>Rufibacter</taxon>
    </lineage>
</organism>
<dbReference type="CDD" id="cd00146">
    <property type="entry name" value="PKD"/>
    <property type="match status" value="1"/>
</dbReference>
<sequence>MFPLALQESHSSPSRHWFVPCLSPQTKHFKGTFMKSTLKLSIVALLLAILPFASCTEDDEGTGPDTTLKADAGPDQTITPPPNSVGLNGSNSTSLDSYIVGYEWTKAYGPDTFRIADGKSASVFVDRLVPGTYGFALTVRDAAGRVDSDTVQVTVNPGFIDVECDSTGRPLVNARLVPIGTLSEARAMMAGVAVGTKVLFAGAAWSNASANGQGSSRVDIFDAATGRWSTARLSQARSAIATVAAGDKVFFAGGRLHGGGTGDSDVNFSTVDIYDAATGSWSVASLSEPRAYVAAAALGDKVFFAGGERGGDFLPSARVDIYDLSTGQWSAVSLSEPRRLVTAVAAGEKVFFAGGHKDDIWEPTLSNRVDVYDGATGTWSTTSLNYTLGHLAGLAVGDDVYWLAGCAMERVNANTGETSFGRLFQPTLSVIWFMNNHAVVKDNKLLFFRDAGEDAHRFDIYDLGTRTWSIGMLPQDAIQYKTIVAAGNEVYLAGGATLGDNLLSLSNQVWRLEF</sequence>
<accession>A0A3M9N2X7</accession>
<dbReference type="PANTHER" id="PTHR46344:SF27">
    <property type="entry name" value="KELCH REPEAT SUPERFAMILY PROTEIN"/>
    <property type="match status" value="1"/>
</dbReference>
<dbReference type="SMART" id="SM00089">
    <property type="entry name" value="PKD"/>
    <property type="match status" value="1"/>
</dbReference>
<dbReference type="AlphaFoldDB" id="A0A3M9N2X7"/>
<evidence type="ECO:0000256" key="3">
    <source>
        <dbReference type="SAM" id="MobiDB-lite"/>
    </source>
</evidence>
<dbReference type="SUPFAM" id="SSF117281">
    <property type="entry name" value="Kelch motif"/>
    <property type="match status" value="1"/>
</dbReference>
<dbReference type="SMART" id="SM00612">
    <property type="entry name" value="Kelch"/>
    <property type="match status" value="3"/>
</dbReference>
<keyword evidence="1" id="KW-0880">Kelch repeat</keyword>
<gene>
    <name evidence="5" type="ORF">EFB08_02300</name>
</gene>
<evidence type="ECO:0000313" key="5">
    <source>
        <dbReference type="EMBL" id="RNI31378.1"/>
    </source>
</evidence>
<evidence type="ECO:0000259" key="4">
    <source>
        <dbReference type="SMART" id="SM00089"/>
    </source>
</evidence>
<name>A0A3M9N2X7_9BACT</name>
<feature type="domain" description="PKD/Chitinase" evidence="4">
    <location>
        <begin position="69"/>
        <end position="158"/>
    </location>
</feature>
<dbReference type="OrthoDB" id="892792at2"/>
<dbReference type="SUPFAM" id="SSF49299">
    <property type="entry name" value="PKD domain"/>
    <property type="match status" value="1"/>
</dbReference>
<dbReference type="Proteomes" id="UP000272117">
    <property type="component" value="Unassembled WGS sequence"/>
</dbReference>
<dbReference type="InterPro" id="IPR037293">
    <property type="entry name" value="Gal_Oxidase_central_sf"/>
</dbReference>
<dbReference type="InterPro" id="IPR015915">
    <property type="entry name" value="Kelch-typ_b-propeller"/>
</dbReference>
<evidence type="ECO:0000313" key="6">
    <source>
        <dbReference type="Proteomes" id="UP000272117"/>
    </source>
</evidence>
<protein>
    <recommendedName>
        <fullName evidence="4">PKD/Chitinase domain-containing protein</fullName>
    </recommendedName>
</protein>
<feature type="region of interest" description="Disordered" evidence="3">
    <location>
        <begin position="58"/>
        <end position="87"/>
    </location>
</feature>
<evidence type="ECO:0000256" key="1">
    <source>
        <dbReference type="ARBA" id="ARBA00022441"/>
    </source>
</evidence>
<dbReference type="Gene3D" id="2.120.10.80">
    <property type="entry name" value="Kelch-type beta propeller"/>
    <property type="match status" value="1"/>
</dbReference>
<dbReference type="Gene3D" id="2.130.10.80">
    <property type="entry name" value="Galactose oxidase/kelch, beta-propeller"/>
    <property type="match status" value="1"/>
</dbReference>
<dbReference type="InterPro" id="IPR013783">
    <property type="entry name" value="Ig-like_fold"/>
</dbReference>
<comment type="caution">
    <text evidence="5">The sequence shown here is derived from an EMBL/GenBank/DDBJ whole genome shotgun (WGS) entry which is preliminary data.</text>
</comment>
<keyword evidence="2" id="KW-0677">Repeat</keyword>
<dbReference type="Pfam" id="PF22352">
    <property type="entry name" value="K319L-like_PKD"/>
    <property type="match status" value="1"/>
</dbReference>
<dbReference type="EMBL" id="RJJD01000001">
    <property type="protein sequence ID" value="RNI31378.1"/>
    <property type="molecule type" value="Genomic_DNA"/>
</dbReference>
<dbReference type="InterPro" id="IPR022409">
    <property type="entry name" value="PKD/Chitinase_dom"/>
</dbReference>
<evidence type="ECO:0000256" key="2">
    <source>
        <dbReference type="ARBA" id="ARBA00022737"/>
    </source>
</evidence>